<evidence type="ECO:0000313" key="2">
    <source>
        <dbReference type="EMBL" id="GAQ24337.1"/>
    </source>
</evidence>
<organism evidence="2">
    <name type="scientific">Tepidanaerobacter syntrophicus</name>
    <dbReference type="NCBI Taxonomy" id="224999"/>
    <lineage>
        <taxon>Bacteria</taxon>
        <taxon>Bacillati</taxon>
        <taxon>Bacillota</taxon>
        <taxon>Clostridia</taxon>
        <taxon>Thermosediminibacterales</taxon>
        <taxon>Tepidanaerobacteraceae</taxon>
        <taxon>Tepidanaerobacter</taxon>
    </lineage>
</organism>
<accession>A0A0U9HKK7</accession>
<dbReference type="GO" id="GO:0005524">
    <property type="term" value="F:ATP binding"/>
    <property type="evidence" value="ECO:0007669"/>
    <property type="project" value="InterPro"/>
</dbReference>
<feature type="domain" description="Helicase ATP-binding" evidence="1">
    <location>
        <begin position="51"/>
        <end position="244"/>
    </location>
</feature>
<dbReference type="SUPFAM" id="SSF52540">
    <property type="entry name" value="P-loop containing nucleoside triphosphate hydrolases"/>
    <property type="match status" value="2"/>
</dbReference>
<evidence type="ECO:0000313" key="3">
    <source>
        <dbReference type="Proteomes" id="UP000062160"/>
    </source>
</evidence>
<dbReference type="PROSITE" id="PS51192">
    <property type="entry name" value="HELICASE_ATP_BIND_1"/>
    <property type="match status" value="1"/>
</dbReference>
<dbReference type="InterPro" id="IPR006935">
    <property type="entry name" value="Helicase/UvrB_N"/>
</dbReference>
<dbReference type="SMART" id="SM00487">
    <property type="entry name" value="DEXDc"/>
    <property type="match status" value="1"/>
</dbReference>
<dbReference type="GO" id="GO:0003677">
    <property type="term" value="F:DNA binding"/>
    <property type="evidence" value="ECO:0007669"/>
    <property type="project" value="InterPro"/>
</dbReference>
<dbReference type="CDD" id="cd18785">
    <property type="entry name" value="SF2_C"/>
    <property type="match status" value="1"/>
</dbReference>
<sequence>MYLYEQIEQAKNFGAYKELPKYIPDNLNPSFELRPYQKDAFCNFITYFENEALCRKPTQTLFHMATGSGKTLIMAGLMLYLFKQGYRNFLFFVNLSNIVQKTKENFLNRTSSKYLFADEINIDGEKVKIREVNNFQASDPNAINICFTTIQGLHSDIWFVKENSVSIDDFRDNKIVLISDEAHHLNVDTRRGNKEEIENYRSWESTVKSIFEMNNQNVLLEFTATCDLANENIKREYENKIIFDYPLKKFRDDGYSKEIRTMRSDISIMERALQAIVLSQYRLKIFEDFRIRCKPVVLFKAKTIAESKAFMKEFIDTIKNLNGSVLERLADITEIDTMKKVYSYFEKNGITFEQLAQELKEAFGEDKCLSVNEDAEAEKNQIIVNSLEDANNPYRAIFEVRKLDEGWDVLNLFDIVRLYETRDAKNGIPGKTTIAEAQLIGRGARYYPFKLEEWQNKYQRKFDKDLDHPLRICEELYYHCQNESRYIAELYRALKEIGIDMENTVTRTYKLKDEFKADPLYQQGYVFYNERLIKSRSEVTGLSPTIRNHTYDVTIATGRAAEDTLMLGEEGTKESSVTTTYTKHTSFAEIARINYSIVHRALRKYDVFKFNRLKSYFPQLKSINQFIFDDKYLGNVKIDITSRYEDPSPAILYVACVNVLKKIATSISNIEETYEGSKTFMAKYIREVFKDKRVNYTNPTDGGLGVSQNDNTVPMAWKLDLSKEDWFVFEDNYGTSEEKAFIAYFKQYVDKLKAKYDKVYLIRNERQLAIYSFDGGERFEPDYLLFLHSPKVNGYEQLQIFIEPKGTHLVKNDSWKEDFLLQLESNAIPIVKFADDNNYRIWGFHFFNRDLRRKEFDEDMNRLL</sequence>
<dbReference type="GO" id="GO:0016787">
    <property type="term" value="F:hydrolase activity"/>
    <property type="evidence" value="ECO:0007669"/>
    <property type="project" value="InterPro"/>
</dbReference>
<dbReference type="RefSeq" id="WP_083497598.1">
    <property type="nucleotide sequence ID" value="NZ_DF976999.1"/>
</dbReference>
<dbReference type="InterPro" id="IPR014001">
    <property type="entry name" value="Helicase_ATP-bd"/>
</dbReference>
<dbReference type="Pfam" id="PF04851">
    <property type="entry name" value="ResIII"/>
    <property type="match status" value="1"/>
</dbReference>
<dbReference type="InterPro" id="IPR027417">
    <property type="entry name" value="P-loop_NTPase"/>
</dbReference>
<dbReference type="Gene3D" id="3.40.50.300">
    <property type="entry name" value="P-loop containing nucleotide triphosphate hydrolases"/>
    <property type="match status" value="2"/>
</dbReference>
<dbReference type="STRING" id="224999.GCA_001485475_00319"/>
<dbReference type="GO" id="GO:0005829">
    <property type="term" value="C:cytosol"/>
    <property type="evidence" value="ECO:0007669"/>
    <property type="project" value="TreeGrafter"/>
</dbReference>
<dbReference type="AlphaFoldDB" id="A0A0U9HKK7"/>
<dbReference type="Proteomes" id="UP000062160">
    <property type="component" value="Unassembled WGS sequence"/>
</dbReference>
<dbReference type="EMBL" id="DF976999">
    <property type="protein sequence ID" value="GAQ24337.1"/>
    <property type="molecule type" value="Genomic_DNA"/>
</dbReference>
<proteinExistence type="predicted"/>
<protein>
    <submittedName>
        <fullName evidence="2">Type III restriction enzyme</fullName>
    </submittedName>
</protein>
<reference evidence="2" key="1">
    <citation type="journal article" date="2016" name="Genome Announc.">
        <title>Draft Genome Sequence of the Syntrophic Lactate-Degrading Bacterium Tepidanaerobacter syntrophicus JLT.</title>
        <authorList>
            <person name="Matsuura N."/>
            <person name="Ohashi A."/>
            <person name="Tourlousse D.M."/>
            <person name="Sekiguchi Y."/>
        </authorList>
    </citation>
    <scope>NUCLEOTIDE SEQUENCE [LARGE SCALE GENOMIC DNA]</scope>
    <source>
        <strain evidence="2">JL</strain>
    </source>
</reference>
<dbReference type="OrthoDB" id="9804145at2"/>
<dbReference type="InterPro" id="IPR050742">
    <property type="entry name" value="Helicase_Restrict-Modif_Enz"/>
</dbReference>
<gene>
    <name evidence="2" type="ORF">TSYNT_5163</name>
</gene>
<keyword evidence="3" id="KW-1185">Reference proteome</keyword>
<name>A0A0U9HKK7_9FIRM</name>
<dbReference type="PANTHER" id="PTHR47396">
    <property type="entry name" value="TYPE I RESTRICTION ENZYME ECOKI R PROTEIN"/>
    <property type="match status" value="1"/>
</dbReference>
<evidence type="ECO:0000259" key="1">
    <source>
        <dbReference type="PROSITE" id="PS51192"/>
    </source>
</evidence>
<dbReference type="PANTHER" id="PTHR47396:SF1">
    <property type="entry name" value="ATP-DEPENDENT HELICASE IRC3-RELATED"/>
    <property type="match status" value="1"/>
</dbReference>